<keyword evidence="3" id="KW-1185">Reference proteome</keyword>
<evidence type="ECO:0000313" key="2">
    <source>
        <dbReference type="EMBL" id="KAL2783186.1"/>
    </source>
</evidence>
<dbReference type="EMBL" id="JBFTWV010000260">
    <property type="protein sequence ID" value="KAL2783186.1"/>
    <property type="molecule type" value="Genomic_DNA"/>
</dbReference>
<accession>A0ABR4FIW3</accession>
<reference evidence="2 3" key="1">
    <citation type="submission" date="2024-07" db="EMBL/GenBank/DDBJ databases">
        <title>Section-level genome sequencing and comparative genomics of Aspergillus sections Usti and Cavernicolus.</title>
        <authorList>
            <consortium name="Lawrence Berkeley National Laboratory"/>
            <person name="Nybo J.L."/>
            <person name="Vesth T.C."/>
            <person name="Theobald S."/>
            <person name="Frisvad J.C."/>
            <person name="Larsen T.O."/>
            <person name="Kjaerboelling I."/>
            <person name="Rothschild-Mancinelli K."/>
            <person name="Lyhne E.K."/>
            <person name="Kogle M.E."/>
            <person name="Barry K."/>
            <person name="Clum A."/>
            <person name="Na H."/>
            <person name="Ledsgaard L."/>
            <person name="Lin J."/>
            <person name="Lipzen A."/>
            <person name="Kuo A."/>
            <person name="Riley R."/>
            <person name="Mondo S."/>
            <person name="Labutti K."/>
            <person name="Haridas S."/>
            <person name="Pangalinan J."/>
            <person name="Salamov A.A."/>
            <person name="Simmons B.A."/>
            <person name="Magnuson J.K."/>
            <person name="Chen J."/>
            <person name="Drula E."/>
            <person name="Henrissat B."/>
            <person name="Wiebenga A."/>
            <person name="Lubbers R.J."/>
            <person name="Gomes A.C."/>
            <person name="Makela M.R."/>
            <person name="Stajich J."/>
            <person name="Grigoriev I.V."/>
            <person name="Mortensen U.H."/>
            <person name="De Vries R.P."/>
            <person name="Baker S.E."/>
            <person name="Andersen M.R."/>
        </authorList>
    </citation>
    <scope>NUCLEOTIDE SEQUENCE [LARGE SCALE GENOMIC DNA]</scope>
    <source>
        <strain evidence="2 3">CBS 209.92</strain>
    </source>
</reference>
<proteinExistence type="predicted"/>
<evidence type="ECO:0000256" key="1">
    <source>
        <dbReference type="SAM" id="MobiDB-lite"/>
    </source>
</evidence>
<name>A0ABR4FIW3_9EURO</name>
<feature type="region of interest" description="Disordered" evidence="1">
    <location>
        <begin position="1"/>
        <end position="38"/>
    </location>
</feature>
<sequence length="630" mass="70970">MQRSRKTMSKDQSFSHSRKRRRTESEAESEPESEPSDFLHSVLEDCGLALTPTNTDDAGFTIPAQPRVDVILHLALAQVKKKLQTMYTLDKLKTIFWSYEQVIALEDPDNGGDNVLDCTLDYVLWYGDRRILETNCVVICAEEPITSEEQYSPLVAAMAIIQNNRVERGVNKGTFGIFTDGFKWVFIHLNSENKYSPLVLNWTDGQEQAIVNTVNTILETAATMRPLYDQSPGDWRKGLSIWDWKQWSALYDEDEVTSKAGNHTSNHSSSFQYCKMAWFSKIHNKSKDSDKPQKKSKHSKKADDTSSLAASVDNKADKTRGKKSSGKSTTSTKLAAEKPAAEPAIKPTDKGAAKPAAKPVQKKIPSKAVTDLSDIEVEDMFDLTFDESHGEIWHLDASDRRAIPDHLRATLSDYDLVFGKGDRKEAVCRARLNVILFTTLAATKKEEFGQYGRGKGANKRVSTESNASYKSLHWGLETSLCYPWTYDNATKMLRGRMDYCLWYGNHKNAETNMVVVEAKRSHNSMEGLNQALSYLSMIMHARKKGGRNSSPLYGISTDSLFWTFLRLDTNGKVSTHTLSWRDGQQIEIVSHLHRIMQRAATLSPVQSYSLSRQPTVKEATGLDLSEEHEH</sequence>
<evidence type="ECO:0008006" key="4">
    <source>
        <dbReference type="Google" id="ProtNLM"/>
    </source>
</evidence>
<feature type="compositionally biased region" description="Acidic residues" evidence="1">
    <location>
        <begin position="26"/>
        <end position="35"/>
    </location>
</feature>
<feature type="region of interest" description="Disordered" evidence="1">
    <location>
        <begin position="284"/>
        <end position="365"/>
    </location>
</feature>
<protein>
    <recommendedName>
        <fullName evidence="4">Fungal-type protein kinase domain-containing protein</fullName>
    </recommendedName>
</protein>
<evidence type="ECO:0000313" key="3">
    <source>
        <dbReference type="Proteomes" id="UP001610563"/>
    </source>
</evidence>
<comment type="caution">
    <text evidence="2">The sequence shown here is derived from an EMBL/GenBank/DDBJ whole genome shotgun (WGS) entry which is preliminary data.</text>
</comment>
<dbReference type="Proteomes" id="UP001610563">
    <property type="component" value="Unassembled WGS sequence"/>
</dbReference>
<gene>
    <name evidence="2" type="ORF">BJX66DRAFT_319013</name>
</gene>
<organism evidence="2 3">
    <name type="scientific">Aspergillus keveii</name>
    <dbReference type="NCBI Taxonomy" id="714993"/>
    <lineage>
        <taxon>Eukaryota</taxon>
        <taxon>Fungi</taxon>
        <taxon>Dikarya</taxon>
        <taxon>Ascomycota</taxon>
        <taxon>Pezizomycotina</taxon>
        <taxon>Eurotiomycetes</taxon>
        <taxon>Eurotiomycetidae</taxon>
        <taxon>Eurotiales</taxon>
        <taxon>Aspergillaceae</taxon>
        <taxon>Aspergillus</taxon>
        <taxon>Aspergillus subgen. Nidulantes</taxon>
    </lineage>
</organism>